<dbReference type="InterPro" id="IPR010095">
    <property type="entry name" value="Cas12f1-like_TNB"/>
</dbReference>
<evidence type="ECO:0000259" key="3">
    <source>
        <dbReference type="Pfam" id="PF07282"/>
    </source>
</evidence>
<evidence type="ECO:0000313" key="4">
    <source>
        <dbReference type="EMBL" id="WZL69485.1"/>
    </source>
</evidence>
<dbReference type="NCBIfam" id="TIGR01766">
    <property type="entry name" value="IS200/IS605 family accessory protein TnpB-like domain"/>
    <property type="match status" value="1"/>
</dbReference>
<dbReference type="PANTHER" id="PTHR30405:SF11">
    <property type="entry name" value="RNA-GUIDED DNA ENDONUCLEASE RV2885C-RELATED"/>
    <property type="match status" value="1"/>
</dbReference>
<accession>A0ABZ2Y2Q4</accession>
<protein>
    <submittedName>
        <fullName evidence="4">Transposase</fullName>
    </submittedName>
</protein>
<reference evidence="4 5" key="1">
    <citation type="submission" date="2023-03" db="EMBL/GenBank/DDBJ databases">
        <title>Novel Species.</title>
        <authorList>
            <person name="Ma S."/>
        </authorList>
    </citation>
    <scope>NUCLEOTIDE SEQUENCE [LARGE SCALE GENOMIC DNA]</scope>
    <source>
        <strain evidence="4 5">LIND6LT2</strain>
    </source>
</reference>
<dbReference type="InterPro" id="IPR051399">
    <property type="entry name" value="RNA-guided_DNA_endo/Transpos"/>
</dbReference>
<dbReference type="EMBL" id="CP121687">
    <property type="protein sequence ID" value="WZL69485.1"/>
    <property type="molecule type" value="Genomic_DNA"/>
</dbReference>
<evidence type="ECO:0000256" key="1">
    <source>
        <dbReference type="ARBA" id="ARBA00023125"/>
    </source>
</evidence>
<proteinExistence type="predicted"/>
<evidence type="ECO:0000256" key="2">
    <source>
        <dbReference type="SAM" id="Coils"/>
    </source>
</evidence>
<dbReference type="Pfam" id="PF07282">
    <property type="entry name" value="Cas12f1-like_TNB"/>
    <property type="match status" value="1"/>
</dbReference>
<feature type="domain" description="Cas12f1-like TNB" evidence="3">
    <location>
        <begin position="399"/>
        <end position="465"/>
    </location>
</feature>
<gene>
    <name evidence="4" type="ORF">QBE51_11950</name>
</gene>
<keyword evidence="1" id="KW-0238">DNA-binding</keyword>
<organism evidence="4 5">
    <name type="scientific">Defluviitalea saccharophila</name>
    <dbReference type="NCBI Taxonomy" id="879970"/>
    <lineage>
        <taxon>Bacteria</taxon>
        <taxon>Bacillati</taxon>
        <taxon>Bacillota</taxon>
        <taxon>Clostridia</taxon>
        <taxon>Lachnospirales</taxon>
        <taxon>Defluviitaleaceae</taxon>
        <taxon>Defluviitalea</taxon>
    </lineage>
</organism>
<sequence>MIITRKIELAVIGTEEEKQASWELIRYYHNIIPQLNNFIITQIFLNNLIEEKFAVHDKIYTEKINLCERKISELYNKLKRKNQQIKEIVEEDQSKKEKLIKEKETILKDIEKLKKKKSGYFFEGRTEARNKFKEIYNVTLQGSINQMIRSIDHFADIPDTIISPAISELSFYKNEIYKIKLGESSIRYYKKGMPFNTRGRDLKFEIQDKDIYIRWVKGIKFKLIFGRDRSNNKAIVDKILSEEYKVCDSKIQLKDKKLFLLLCVDIPDNVHVLDEDKVLGVDLGIKVPAYISVNEGYFRQAIGNVDEFLKIRMQMQRRRRQLQKALKYTSGGKGRKKKLKALDTFEETEANWVRTYNHKLSKAIVEAALKQNCKTINLEFLKGYGEKETNKFILRNWSYYQLQQFIEYKAKRYGIDVRYIDPYHSSQTCSECGHYEEGQRIDQETFICKKCGFKDNADYNASKNIAKSTKYVQSKYECEYFKNHNSVDV</sequence>
<dbReference type="Proteomes" id="UP001486565">
    <property type="component" value="Chromosome"/>
</dbReference>
<name>A0ABZ2Y2Q4_9FIRM</name>
<dbReference type="PANTHER" id="PTHR30405">
    <property type="entry name" value="TRANSPOSASE"/>
    <property type="match status" value="1"/>
</dbReference>
<keyword evidence="2" id="KW-0175">Coiled coil</keyword>
<keyword evidence="5" id="KW-1185">Reference proteome</keyword>
<dbReference type="RefSeq" id="WP_341876481.1">
    <property type="nucleotide sequence ID" value="NZ_CP121687.1"/>
</dbReference>
<evidence type="ECO:0000313" key="5">
    <source>
        <dbReference type="Proteomes" id="UP001486565"/>
    </source>
</evidence>
<feature type="coiled-coil region" evidence="2">
    <location>
        <begin position="64"/>
        <end position="116"/>
    </location>
</feature>
<dbReference type="NCBIfam" id="NF040570">
    <property type="entry name" value="guided_TnpB"/>
    <property type="match status" value="1"/>
</dbReference>